<dbReference type="Proteomes" id="UP000443582">
    <property type="component" value="Unassembled WGS sequence"/>
</dbReference>
<evidence type="ECO:0000313" key="2">
    <source>
        <dbReference type="EMBL" id="RZF22440.1"/>
    </source>
</evidence>
<protein>
    <submittedName>
        <fullName evidence="2">Uncharacterized protein</fullName>
    </submittedName>
</protein>
<organism evidence="2 3">
    <name type="scientific">Halobacteriovorax vibrionivorans</name>
    <dbReference type="NCBI Taxonomy" id="2152716"/>
    <lineage>
        <taxon>Bacteria</taxon>
        <taxon>Pseudomonadati</taxon>
        <taxon>Bdellovibrionota</taxon>
        <taxon>Bacteriovoracia</taxon>
        <taxon>Bacteriovoracales</taxon>
        <taxon>Halobacteriovoraceae</taxon>
        <taxon>Halobacteriovorax</taxon>
    </lineage>
</organism>
<evidence type="ECO:0000313" key="3">
    <source>
        <dbReference type="Proteomes" id="UP000443582"/>
    </source>
</evidence>
<dbReference type="EMBL" id="QDKL01000001">
    <property type="protein sequence ID" value="RZF22440.1"/>
    <property type="molecule type" value="Genomic_DNA"/>
</dbReference>
<accession>A0ABY0IIQ2</accession>
<feature type="region of interest" description="Disordered" evidence="1">
    <location>
        <begin position="1"/>
        <end position="35"/>
    </location>
</feature>
<dbReference type="RefSeq" id="WP_133296855.1">
    <property type="nucleotide sequence ID" value="NZ_QDKL01000001.1"/>
</dbReference>
<sequence length="310" mass="32907">MTKRVSDNDSVNGVHMSGNSSQNAAAKSAEKGFSENELDDIMAEFASLDAELTTSGPLAEEEQVKEEVPVVEEVKAEEVETPEVEAAPEEPAAEAEPVAEEINPLDELEAATQAPVEEELHVEDFPAAEEFEEISAEATPAPEEKTEIISETDLMEASSEDEANPTPSIAEAFGEGFDEAEMDAIMKDLEDIDASAGPALEMEEEVEPEAHEENVVAMKKPEEVVEVQPTTVATPAAGTGEVAFSAAGNMNFNVNLTIAGSQATLSVQDGCFKLTMNGVDISITEEGCKAFIEGGVNFNIPLPTDKKDVA</sequence>
<comment type="caution">
    <text evidence="2">The sequence shown here is derived from an EMBL/GenBank/DDBJ whole genome shotgun (WGS) entry which is preliminary data.</text>
</comment>
<evidence type="ECO:0000256" key="1">
    <source>
        <dbReference type="SAM" id="MobiDB-lite"/>
    </source>
</evidence>
<feature type="region of interest" description="Disordered" evidence="1">
    <location>
        <begin position="72"/>
        <end position="98"/>
    </location>
</feature>
<keyword evidence="3" id="KW-1185">Reference proteome</keyword>
<name>A0ABY0IIQ2_9BACT</name>
<feature type="compositionally biased region" description="Acidic residues" evidence="1">
    <location>
        <begin position="79"/>
        <end position="98"/>
    </location>
</feature>
<reference evidence="3" key="1">
    <citation type="journal article" date="2019" name="Int. J. Syst. Evol. Microbiol.">
        <title>Halobacteriovorax valvorus sp. nov., a novel prokaryotic predator isolated from coastal seawater of China.</title>
        <authorList>
            <person name="Chen M.-X."/>
        </authorList>
    </citation>
    <scope>NUCLEOTIDE SEQUENCE [LARGE SCALE GENOMIC DNA]</scope>
    <source>
        <strain evidence="3">BL9</strain>
    </source>
</reference>
<gene>
    <name evidence="2" type="ORF">DAY19_01325</name>
</gene>
<proteinExistence type="predicted"/>